<evidence type="ECO:0000313" key="3">
    <source>
        <dbReference type="EMBL" id="MCB6519901.1"/>
    </source>
</evidence>
<feature type="active site" description="Nucleophile" evidence="1">
    <location>
        <position position="233"/>
    </location>
</feature>
<dbReference type="PROSITE" id="PS51257">
    <property type="entry name" value="PROKAR_LIPOPROTEIN"/>
    <property type="match status" value="1"/>
</dbReference>
<evidence type="ECO:0000256" key="1">
    <source>
        <dbReference type="PIRSR" id="PIRSR600200-1"/>
    </source>
</evidence>
<evidence type="ECO:0000313" key="4">
    <source>
        <dbReference type="EMBL" id="WET63842.1"/>
    </source>
</evidence>
<dbReference type="GO" id="GO:0008234">
    <property type="term" value="F:cysteine-type peptidase activity"/>
    <property type="evidence" value="ECO:0007669"/>
    <property type="project" value="UniProtKB-KW"/>
</dbReference>
<dbReference type="GO" id="GO:0006508">
    <property type="term" value="P:proteolysis"/>
    <property type="evidence" value="ECO:0007669"/>
    <property type="project" value="UniProtKB-KW"/>
</dbReference>
<reference evidence="3" key="1">
    <citation type="submission" date="2021-10" db="EMBL/GenBank/DDBJ databases">
        <title>Collection of gut derived symbiotic bacterial strains cultured from healthy donors.</title>
        <authorList>
            <person name="Lin H."/>
            <person name="Littmann E."/>
            <person name="Kohout C."/>
            <person name="Pamer E.G."/>
        </authorList>
    </citation>
    <scope>NUCLEOTIDE SEQUENCE</scope>
    <source>
        <strain evidence="3">DFI.2.94</strain>
    </source>
</reference>
<feature type="signal peptide" evidence="2">
    <location>
        <begin position="1"/>
        <end position="21"/>
    </location>
</feature>
<dbReference type="RefSeq" id="WP_122143872.1">
    <property type="nucleotide sequence ID" value="NZ_CP120353.1"/>
</dbReference>
<feature type="chain" id="PRO_5042796763" evidence="2">
    <location>
        <begin position="22"/>
        <end position="460"/>
    </location>
</feature>
<dbReference type="SUPFAM" id="SSF54001">
    <property type="entry name" value="Cysteine proteinases"/>
    <property type="match status" value="1"/>
</dbReference>
<protein>
    <submittedName>
        <fullName evidence="3">C10 family peptidase</fullName>
    </submittedName>
</protein>
<sequence>MKKLFCLLIPILGLLSCSNELQETLHMAIAMSNESISFPTTEKTKIETDISNYITKIKPGNTSTFSKASNNYSLTPYIYKGDTIMYIANYTSGWELYSADQRTPLIMASSETGSFDMNDNTMAPAFKSYLNSVAEELYQIKQMDTTEGETYGLWKTVSIQNDEVDQQMIEVAPRAAGTQPGSGYWVLLSTTTPVTSTNTSNRLTSTRWGQGYPWNVYVPFVQGSATQHCVAGCAPVATAQYLYYLHYKNNKPANTVTSATYQASSNTYNYAGSSSSIWDQMAKTSSNTGTNHAATLIGYVGKSISTKYGSSSSDAFISDVIKFINNVGNYNYKLNAMDYSYVTKELIAGRAVYARSDDSNSDGGHQFIIDRYRATTTSSTSTFGWVGTDNYGQDTNEYDENGNVIGHSFFYDRENRTVSYAYSMNWGWSGSNYDNTYFTASDNSDWHVDYHFNTNRQFLK</sequence>
<reference evidence="4" key="2">
    <citation type="submission" date="2023-03" db="EMBL/GenBank/DDBJ databases">
        <title>Parabacteroides distasonis, a bacteria resistant against UC.</title>
        <authorList>
            <person name="Dai W."/>
        </authorList>
    </citation>
    <scope>NUCLEOTIDE SEQUENCE</scope>
    <source>
        <strain evidence="4">F1-28</strain>
    </source>
</reference>
<dbReference type="EMBL" id="CP120353">
    <property type="protein sequence ID" value="WET63842.1"/>
    <property type="molecule type" value="Genomic_DNA"/>
</dbReference>
<organism evidence="3 5">
    <name type="scientific">Parabacteroides distasonis</name>
    <dbReference type="NCBI Taxonomy" id="823"/>
    <lineage>
        <taxon>Bacteria</taxon>
        <taxon>Pseudomonadati</taxon>
        <taxon>Bacteroidota</taxon>
        <taxon>Bacteroidia</taxon>
        <taxon>Bacteroidales</taxon>
        <taxon>Tannerellaceae</taxon>
        <taxon>Parabacteroides</taxon>
    </lineage>
</organism>
<dbReference type="Proteomes" id="UP001221009">
    <property type="component" value="Chromosome"/>
</dbReference>
<accession>A0AAP2VM49</accession>
<dbReference type="Gene3D" id="3.90.70.50">
    <property type="entry name" value="Peptidase C10, streptopain"/>
    <property type="match status" value="2"/>
</dbReference>
<dbReference type="AlphaFoldDB" id="A0AAP2VM49"/>
<gene>
    <name evidence="3" type="ORF">LI194_19145</name>
    <name evidence="4" type="ORF">P2T59_19380</name>
</gene>
<evidence type="ECO:0000313" key="5">
    <source>
        <dbReference type="Proteomes" id="UP001198806"/>
    </source>
</evidence>
<keyword evidence="2" id="KW-0732">Signal</keyword>
<dbReference type="InterPro" id="IPR000200">
    <property type="entry name" value="Peptidase_C10"/>
</dbReference>
<dbReference type="InterPro" id="IPR044934">
    <property type="entry name" value="Streptopain_sf"/>
</dbReference>
<proteinExistence type="predicted"/>
<dbReference type="EMBL" id="JAJCNI010000031">
    <property type="protein sequence ID" value="MCB6519901.1"/>
    <property type="molecule type" value="Genomic_DNA"/>
</dbReference>
<dbReference type="Pfam" id="PF01640">
    <property type="entry name" value="Peptidase_C10"/>
    <property type="match status" value="1"/>
</dbReference>
<dbReference type="InterPro" id="IPR038765">
    <property type="entry name" value="Papain-like_cys_pep_sf"/>
</dbReference>
<name>A0AAP2VM49_PARDI</name>
<evidence type="ECO:0000256" key="2">
    <source>
        <dbReference type="SAM" id="SignalP"/>
    </source>
</evidence>
<dbReference type="Proteomes" id="UP001198806">
    <property type="component" value="Unassembled WGS sequence"/>
</dbReference>
<feature type="active site" description="Proton acceptor" evidence="1">
    <location>
        <position position="365"/>
    </location>
</feature>